<sequence>MVRGRGALRGRGGRGRGRGGGRGGGRGSSRGGSRGGGRPQQPAADEEWTADKADQALDIAGDSSAFFLGVTSFEQHTRAQTSNRSRYAAAIAVLTKSGVEINQNARVRALAAAWARNDPALADGLLKLRGSFGVAEVLKAATMLDSGRKIREWEKRLAKAQSQPGGAKKKFVSKVKYNIDNLSAIRPAQGSASGAFCRHVKRWVRTFSLAELDYFALHMSKDPWKKLADICHLSPSIDFPAAPWFLPFCFGAEAPDGTLAKQCSIITPENVNEILAERALPFSEIRRFLEHMSNQTKARVVRNDDRVDRGIWWYEDVKCPEVDAAIEERLRNGEKVTLTYGKLMERLLLFSGMSPVPSFYPMLIPVAEHKLQETTLNLESPVVVIGDASSSMNVAIRTATIISSLLSAIIKCDLIFFNVKSWSPEANPRTIEEVLSLARSTKASGCTAHAAALYPYYERKEIVRTFIVVTDEEENTDFQGTRFFPLFERYRQEVFDAKLVFVSFLRQQHSRGQMVYKAAELGLNVQQFVLNGSRPDLNKLDSILGRLGVQCSTFEEEVQKMTDRIGTEGLREVFDQLFGSDSSFDEL</sequence>
<dbReference type="SUPFAM" id="SSF53300">
    <property type="entry name" value="vWA-like"/>
    <property type="match status" value="1"/>
</dbReference>
<evidence type="ECO:0000256" key="1">
    <source>
        <dbReference type="SAM" id="MobiDB-lite"/>
    </source>
</evidence>
<feature type="compositionally biased region" description="Gly residues" evidence="1">
    <location>
        <begin position="20"/>
        <end position="38"/>
    </location>
</feature>
<name>A0A267DXV1_9PLAT</name>
<comment type="caution">
    <text evidence="2">The sequence shown here is derived from an EMBL/GenBank/DDBJ whole genome shotgun (WGS) entry which is preliminary data.</text>
</comment>
<dbReference type="Gene3D" id="3.40.50.410">
    <property type="entry name" value="von Willebrand factor, type A domain"/>
    <property type="match status" value="1"/>
</dbReference>
<accession>A0A267DXV1</accession>
<keyword evidence="4" id="KW-1185">Reference proteome</keyword>
<dbReference type="OrthoDB" id="301415at2759"/>
<evidence type="ECO:0000313" key="3">
    <source>
        <dbReference type="EMBL" id="PAA67631.1"/>
    </source>
</evidence>
<protein>
    <recommendedName>
        <fullName evidence="5">TROVE domain-containing protein</fullName>
    </recommendedName>
</protein>
<feature type="compositionally biased region" description="Basic residues" evidence="1">
    <location>
        <begin position="1"/>
        <end position="19"/>
    </location>
</feature>
<proteinExistence type="predicted"/>
<dbReference type="InterPro" id="IPR036465">
    <property type="entry name" value="vWFA_dom_sf"/>
</dbReference>
<dbReference type="STRING" id="282301.A0A267DXV1"/>
<evidence type="ECO:0000313" key="2">
    <source>
        <dbReference type="EMBL" id="PAA53986.1"/>
    </source>
</evidence>
<reference evidence="2 4" key="1">
    <citation type="submission" date="2017-06" db="EMBL/GenBank/DDBJ databases">
        <title>A platform for efficient transgenesis in Macrostomum lignano, a flatworm model organism for stem cell research.</title>
        <authorList>
            <person name="Berezikov E."/>
        </authorList>
    </citation>
    <scope>NUCLEOTIDE SEQUENCE [LARGE SCALE GENOMIC DNA]</scope>
    <source>
        <strain evidence="2">DV1</strain>
        <tissue evidence="2">Whole organism</tissue>
    </source>
</reference>
<gene>
    <name evidence="3" type="ORF">BOX15_Mlig020745g1</name>
    <name evidence="2" type="ORF">BOX15_Mlig020745g2</name>
</gene>
<feature type="region of interest" description="Disordered" evidence="1">
    <location>
        <begin position="1"/>
        <end position="49"/>
    </location>
</feature>
<organism evidence="2 4">
    <name type="scientific">Macrostomum lignano</name>
    <dbReference type="NCBI Taxonomy" id="282301"/>
    <lineage>
        <taxon>Eukaryota</taxon>
        <taxon>Metazoa</taxon>
        <taxon>Spiralia</taxon>
        <taxon>Lophotrochozoa</taxon>
        <taxon>Platyhelminthes</taxon>
        <taxon>Rhabditophora</taxon>
        <taxon>Macrostomorpha</taxon>
        <taxon>Macrostomida</taxon>
        <taxon>Macrostomidae</taxon>
        <taxon>Macrostomum</taxon>
    </lineage>
</organism>
<evidence type="ECO:0008006" key="5">
    <source>
        <dbReference type="Google" id="ProtNLM"/>
    </source>
</evidence>
<evidence type="ECO:0000313" key="4">
    <source>
        <dbReference type="Proteomes" id="UP000215902"/>
    </source>
</evidence>
<dbReference type="AlphaFoldDB" id="A0A267DXV1"/>
<dbReference type="EMBL" id="NIVC01002990">
    <property type="protein sequence ID" value="PAA53986.1"/>
    <property type="molecule type" value="Genomic_DNA"/>
</dbReference>
<dbReference type="EMBL" id="NIVC01001468">
    <property type="protein sequence ID" value="PAA67631.1"/>
    <property type="molecule type" value="Genomic_DNA"/>
</dbReference>
<dbReference type="Proteomes" id="UP000215902">
    <property type="component" value="Unassembled WGS sequence"/>
</dbReference>